<comment type="function">
    <text evidence="4">May play a role in the regulation of cytokinesis.</text>
</comment>
<reference evidence="8 9" key="1">
    <citation type="journal article" date="2024" name="bioRxiv">
        <title>Comparative genomics of Cryptococcus and Kwoniella reveals pathogenesis evolution and contrasting karyotype dynamics via intercentromeric recombination or chromosome fusion.</title>
        <authorList>
            <person name="Coelho M.A."/>
            <person name="David-Palma M."/>
            <person name="Shea T."/>
            <person name="Bowers K."/>
            <person name="McGinley-Smith S."/>
            <person name="Mohammad A.W."/>
            <person name="Gnirke A."/>
            <person name="Yurkov A.M."/>
            <person name="Nowrousian M."/>
            <person name="Sun S."/>
            <person name="Cuomo C.A."/>
            <person name="Heitman J."/>
        </authorList>
    </citation>
    <scope>NUCLEOTIDE SEQUENCE [LARGE SCALE GENOMIC DNA]</scope>
    <source>
        <strain evidence="8 9">CBS 13917</strain>
    </source>
</reference>
<dbReference type="InterPro" id="IPR016024">
    <property type="entry name" value="ARM-type_fold"/>
</dbReference>
<protein>
    <recommendedName>
        <fullName evidence="5">Ataxin-10 homolog</fullName>
    </recommendedName>
    <alternativeName>
        <fullName evidence="6">Copper transport protein 86</fullName>
    </alternativeName>
</protein>
<dbReference type="RefSeq" id="XP_066803067.1">
    <property type="nucleotide sequence ID" value="XM_066946675.1"/>
</dbReference>
<accession>A0AAW0YS07</accession>
<dbReference type="PANTHER" id="PTHR13255:SF0">
    <property type="entry name" value="ATAXIN-10"/>
    <property type="match status" value="1"/>
</dbReference>
<dbReference type="GO" id="GO:0005829">
    <property type="term" value="C:cytosol"/>
    <property type="evidence" value="ECO:0007669"/>
    <property type="project" value="TreeGrafter"/>
</dbReference>
<dbReference type="Proteomes" id="UP001388673">
    <property type="component" value="Unassembled WGS sequence"/>
</dbReference>
<dbReference type="InterPro" id="IPR011989">
    <property type="entry name" value="ARM-like"/>
</dbReference>
<evidence type="ECO:0000313" key="9">
    <source>
        <dbReference type="Proteomes" id="UP001388673"/>
    </source>
</evidence>
<dbReference type="InterPro" id="IPR051374">
    <property type="entry name" value="Ataxin-10/CTR86_families"/>
</dbReference>
<keyword evidence="3" id="KW-0131">Cell cycle</keyword>
<proteinExistence type="inferred from homology"/>
<comment type="caution">
    <text evidence="8">The sequence shown here is derived from an EMBL/GenBank/DDBJ whole genome shotgun (WGS) entry which is preliminary data.</text>
</comment>
<evidence type="ECO:0000259" key="7">
    <source>
        <dbReference type="Pfam" id="PF09759"/>
    </source>
</evidence>
<evidence type="ECO:0000256" key="6">
    <source>
        <dbReference type="ARBA" id="ARBA00044805"/>
    </source>
</evidence>
<evidence type="ECO:0000256" key="4">
    <source>
        <dbReference type="ARBA" id="ARBA00044746"/>
    </source>
</evidence>
<gene>
    <name evidence="8" type="ORF">IAR55_003568</name>
</gene>
<organism evidence="8 9">
    <name type="scientific">Kwoniella newhampshirensis</name>
    <dbReference type="NCBI Taxonomy" id="1651941"/>
    <lineage>
        <taxon>Eukaryota</taxon>
        <taxon>Fungi</taxon>
        <taxon>Dikarya</taxon>
        <taxon>Basidiomycota</taxon>
        <taxon>Agaricomycotina</taxon>
        <taxon>Tremellomycetes</taxon>
        <taxon>Tremellales</taxon>
        <taxon>Cryptococcaceae</taxon>
        <taxon>Kwoniella</taxon>
    </lineage>
</organism>
<dbReference type="GO" id="GO:0051301">
    <property type="term" value="P:cell division"/>
    <property type="evidence" value="ECO:0007669"/>
    <property type="project" value="UniProtKB-KW"/>
</dbReference>
<keyword evidence="9" id="KW-1185">Reference proteome</keyword>
<name>A0AAW0YS07_9TREE</name>
<dbReference type="SUPFAM" id="SSF48371">
    <property type="entry name" value="ARM repeat"/>
    <property type="match status" value="1"/>
</dbReference>
<dbReference type="PANTHER" id="PTHR13255">
    <property type="entry name" value="ATAXIN-10"/>
    <property type="match status" value="1"/>
</dbReference>
<evidence type="ECO:0000256" key="2">
    <source>
        <dbReference type="ARBA" id="ARBA00022618"/>
    </source>
</evidence>
<dbReference type="GeneID" id="92180826"/>
<dbReference type="KEGG" id="kne:92180826"/>
<dbReference type="Pfam" id="PF09759">
    <property type="entry name" value="Atx10homo_assoc"/>
    <property type="match status" value="1"/>
</dbReference>
<evidence type="ECO:0000256" key="3">
    <source>
        <dbReference type="ARBA" id="ARBA00023306"/>
    </source>
</evidence>
<evidence type="ECO:0000256" key="1">
    <source>
        <dbReference type="ARBA" id="ARBA00008384"/>
    </source>
</evidence>
<keyword evidence="2" id="KW-0132">Cell division</keyword>
<evidence type="ECO:0000256" key="5">
    <source>
        <dbReference type="ARBA" id="ARBA00044801"/>
    </source>
</evidence>
<feature type="domain" description="Ataxin-10" evidence="7">
    <location>
        <begin position="429"/>
        <end position="504"/>
    </location>
</feature>
<dbReference type="AlphaFoldDB" id="A0AAW0YS07"/>
<evidence type="ECO:0000313" key="8">
    <source>
        <dbReference type="EMBL" id="KAK8854829.1"/>
    </source>
</evidence>
<sequence length="519" mass="57039">MTIGALASTLSQGAEAVLCSDELCLEVAGEVESVARYLAHNLGERADLVDLEDDETIFTSLDDFWNLLAKSFEPNPSSSSSITISFASEDSRIALGLALGKFERNLVAGLQPFQKEASNHEAAIRGLLFNITTFVRIEDPRFFSLQSVLTQLLSNIISPSSPDPGSDRLADKYLRVYLSGKREDDVIIRLLDSRDVKTNHATLYLLNNTTRGSPSRLELLLGDTGVRWCAKVLGKMDDWVEKNDGLFELGASIFNAIINLALHPRLFALLSTPSEPLTPNQTVLLKVLDSHLSSSTSSTTCTSSSTPPNAFLIPLFHTLSTYAQFSIAQDVDDPRLPKVFEGLILVSEALSSIGLTLQASRDRGEVETRSEEEEIVGMMKDPDETNGVVKPIVDLLKSLDTFFPRLNPRSQPLPDSQPPDHLRPFSNLKLNLIQSLGILSYEDTSAGDQVRKAGGVELVLSMTEIDESNPYLREHALFCVRNLMLNNPSNQAIVKQMDPVGILSDDGEVLPLPDKMKKR</sequence>
<dbReference type="Gene3D" id="1.25.10.10">
    <property type="entry name" value="Leucine-rich Repeat Variant"/>
    <property type="match status" value="1"/>
</dbReference>
<dbReference type="EMBL" id="JBCAWK010000006">
    <property type="protein sequence ID" value="KAK8854829.1"/>
    <property type="molecule type" value="Genomic_DNA"/>
</dbReference>
<comment type="similarity">
    <text evidence="1">Belongs to the ataxin-10 family.</text>
</comment>
<dbReference type="InterPro" id="IPR019156">
    <property type="entry name" value="Ataxin-10_domain"/>
</dbReference>